<dbReference type="InterPro" id="IPR036259">
    <property type="entry name" value="MFS_trans_sf"/>
</dbReference>
<feature type="transmembrane region" description="Helical" evidence="9">
    <location>
        <begin position="87"/>
        <end position="104"/>
    </location>
</feature>
<dbReference type="Gene3D" id="1.20.1250.20">
    <property type="entry name" value="MFS general substrate transporter like domains"/>
    <property type="match status" value="1"/>
</dbReference>
<feature type="transmembrane region" description="Helical" evidence="9">
    <location>
        <begin position="335"/>
        <end position="352"/>
    </location>
</feature>
<evidence type="ECO:0000256" key="3">
    <source>
        <dbReference type="ARBA" id="ARBA00022448"/>
    </source>
</evidence>
<comment type="caution">
    <text evidence="11">The sequence shown here is derived from an EMBL/GenBank/DDBJ whole genome shotgun (WGS) entry which is preliminary data.</text>
</comment>
<dbReference type="PANTHER" id="PTHR48022">
    <property type="entry name" value="PLASTIDIC GLUCOSE TRANSPORTER 4"/>
    <property type="match status" value="1"/>
</dbReference>
<organism evidence="11 12">
    <name type="scientific">Cylindrodendrum hubeiense</name>
    <dbReference type="NCBI Taxonomy" id="595255"/>
    <lineage>
        <taxon>Eukaryota</taxon>
        <taxon>Fungi</taxon>
        <taxon>Dikarya</taxon>
        <taxon>Ascomycota</taxon>
        <taxon>Pezizomycotina</taxon>
        <taxon>Sordariomycetes</taxon>
        <taxon>Hypocreomycetidae</taxon>
        <taxon>Hypocreales</taxon>
        <taxon>Nectriaceae</taxon>
        <taxon>Cylindrodendrum</taxon>
    </lineage>
</organism>
<dbReference type="GO" id="GO:0016020">
    <property type="term" value="C:membrane"/>
    <property type="evidence" value="ECO:0007669"/>
    <property type="project" value="UniProtKB-SubCell"/>
</dbReference>
<feature type="transmembrane region" description="Helical" evidence="9">
    <location>
        <begin position="430"/>
        <end position="447"/>
    </location>
</feature>
<dbReference type="PROSITE" id="PS00216">
    <property type="entry name" value="SUGAR_TRANSPORT_1"/>
    <property type="match status" value="1"/>
</dbReference>
<dbReference type="InterPro" id="IPR050360">
    <property type="entry name" value="MFS_Sugar_Transporters"/>
</dbReference>
<feature type="transmembrane region" description="Helical" evidence="9">
    <location>
        <begin position="395"/>
        <end position="418"/>
    </location>
</feature>
<name>A0A9P5HDG9_9HYPO</name>
<evidence type="ECO:0000256" key="8">
    <source>
        <dbReference type="SAM" id="MobiDB-lite"/>
    </source>
</evidence>
<dbReference type="InterPro" id="IPR005828">
    <property type="entry name" value="MFS_sugar_transport-like"/>
</dbReference>
<accession>A0A9P5HDG9</accession>
<feature type="region of interest" description="Disordered" evidence="8">
    <location>
        <begin position="500"/>
        <end position="530"/>
    </location>
</feature>
<dbReference type="PROSITE" id="PS50850">
    <property type="entry name" value="MFS"/>
    <property type="match status" value="1"/>
</dbReference>
<feature type="transmembrane region" description="Helical" evidence="9">
    <location>
        <begin position="199"/>
        <end position="222"/>
    </location>
</feature>
<dbReference type="InterPro" id="IPR003663">
    <property type="entry name" value="Sugar/inositol_transpt"/>
</dbReference>
<feature type="transmembrane region" description="Helical" evidence="9">
    <location>
        <begin position="111"/>
        <end position="129"/>
    </location>
</feature>
<reference evidence="11" key="1">
    <citation type="submission" date="2020-03" db="EMBL/GenBank/DDBJ databases">
        <title>Draft Genome Sequence of Cylindrodendrum hubeiense.</title>
        <authorList>
            <person name="Buettner E."/>
            <person name="Kellner H."/>
        </authorList>
    </citation>
    <scope>NUCLEOTIDE SEQUENCE</scope>
    <source>
        <strain evidence="11">IHI 201604</strain>
    </source>
</reference>
<feature type="transmembrane region" description="Helical" evidence="9">
    <location>
        <begin position="293"/>
        <end position="315"/>
    </location>
</feature>
<dbReference type="NCBIfam" id="TIGR00879">
    <property type="entry name" value="SP"/>
    <property type="match status" value="1"/>
</dbReference>
<dbReference type="Proteomes" id="UP000722485">
    <property type="component" value="Unassembled WGS sequence"/>
</dbReference>
<feature type="domain" description="Major facilitator superfamily (MFS) profile" evidence="10">
    <location>
        <begin position="43"/>
        <end position="482"/>
    </location>
</feature>
<keyword evidence="6 9" id="KW-0472">Membrane</keyword>
<evidence type="ECO:0000256" key="6">
    <source>
        <dbReference type="ARBA" id="ARBA00023136"/>
    </source>
</evidence>
<keyword evidence="12" id="KW-1185">Reference proteome</keyword>
<dbReference type="GO" id="GO:0005351">
    <property type="term" value="F:carbohydrate:proton symporter activity"/>
    <property type="evidence" value="ECO:0007669"/>
    <property type="project" value="TreeGrafter"/>
</dbReference>
<protein>
    <recommendedName>
        <fullName evidence="10">Major facilitator superfamily (MFS) profile domain-containing protein</fullName>
    </recommendedName>
</protein>
<evidence type="ECO:0000256" key="2">
    <source>
        <dbReference type="ARBA" id="ARBA00010992"/>
    </source>
</evidence>
<evidence type="ECO:0000256" key="9">
    <source>
        <dbReference type="SAM" id="Phobius"/>
    </source>
</evidence>
<keyword evidence="4 9" id="KW-0812">Transmembrane</keyword>
<evidence type="ECO:0000313" key="11">
    <source>
        <dbReference type="EMBL" id="KAF7552831.1"/>
    </source>
</evidence>
<sequence length="530" mass="58805">MGLRNRNEKKGAAAVVGHELAAVLPDDPRPWYRTPHLIKLNLLLLVPLVSSGAIGYDGSMMNGLQTLPQWQTYFGHPEGALLGAMNSVYPAGKVVALFLVTYLCDRIGRKSTITIGAIACVAFAIMQGLSKNMHMFIAARAVLGFFTSFLAQPSPILITELAYPTHRGKLTALYNTSFYLGSIIAAWCTYGTFKLETNWSWRIPSILQGLLPALQLLAIYFLPESPRWLVAHGRRAEARKILVDYHAGGDQDSPLVNFEMAEIEGALTHEADAMSQNSWLELIRTPANRKRTLIAVIVGWFAQWNGIAIVSYYLFLVLNTVGITEAKDQTLINGLLQVSNWIAAVFVGAMMVDRLGRRTLFMVSTGGMLVSYVIWTALTAHFIDTHDQTTGRVVVAFIFITFFFYCTAWAPLLQAYIVEIYPYTLRSRGVSIMYITTFSGLVVGNQVNPIAMASIGWKYYILFCCILACLLFVIWFLFPETKGHTLEEIQEVFEGKSNGYGNDKLADIEGGDMGEKSKQKSGNVDQVEIA</sequence>
<dbReference type="Pfam" id="PF00083">
    <property type="entry name" value="Sugar_tr"/>
    <property type="match status" value="1"/>
</dbReference>
<evidence type="ECO:0000256" key="1">
    <source>
        <dbReference type="ARBA" id="ARBA00004141"/>
    </source>
</evidence>
<dbReference type="SUPFAM" id="SSF103473">
    <property type="entry name" value="MFS general substrate transporter"/>
    <property type="match status" value="1"/>
</dbReference>
<feature type="transmembrane region" description="Helical" evidence="9">
    <location>
        <begin position="359"/>
        <end position="383"/>
    </location>
</feature>
<evidence type="ECO:0000256" key="7">
    <source>
        <dbReference type="RuleBase" id="RU003346"/>
    </source>
</evidence>
<comment type="subcellular location">
    <subcellularLocation>
        <location evidence="1">Membrane</location>
        <topology evidence="1">Multi-pass membrane protein</topology>
    </subcellularLocation>
</comment>
<keyword evidence="3 7" id="KW-0813">Transport</keyword>
<feature type="transmembrane region" description="Helical" evidence="9">
    <location>
        <begin position="172"/>
        <end position="193"/>
    </location>
</feature>
<evidence type="ECO:0000259" key="10">
    <source>
        <dbReference type="PROSITE" id="PS50850"/>
    </source>
</evidence>
<proteinExistence type="inferred from homology"/>
<evidence type="ECO:0000313" key="12">
    <source>
        <dbReference type="Proteomes" id="UP000722485"/>
    </source>
</evidence>
<dbReference type="AlphaFoldDB" id="A0A9P5HDG9"/>
<gene>
    <name evidence="11" type="ORF">G7Z17_g4016</name>
</gene>
<dbReference type="OrthoDB" id="6133115at2759"/>
<keyword evidence="5 9" id="KW-1133">Transmembrane helix</keyword>
<evidence type="ECO:0000256" key="5">
    <source>
        <dbReference type="ARBA" id="ARBA00022989"/>
    </source>
</evidence>
<dbReference type="EMBL" id="JAANBB010000054">
    <property type="protein sequence ID" value="KAF7552831.1"/>
    <property type="molecule type" value="Genomic_DNA"/>
</dbReference>
<dbReference type="PANTHER" id="PTHR48022:SF3">
    <property type="entry name" value="HEXOSE TRANSPORTER PROTEIN (AFU_ORTHOLOGUE AFUA_8G04480)-RELATED"/>
    <property type="match status" value="1"/>
</dbReference>
<dbReference type="InterPro" id="IPR005829">
    <property type="entry name" value="Sugar_transporter_CS"/>
</dbReference>
<comment type="similarity">
    <text evidence="2 7">Belongs to the major facilitator superfamily. Sugar transporter (TC 2.A.1.1) family.</text>
</comment>
<feature type="transmembrane region" description="Helical" evidence="9">
    <location>
        <begin position="135"/>
        <end position="151"/>
    </location>
</feature>
<dbReference type="FunFam" id="1.20.1250.20:FF:000117">
    <property type="entry name" value="MFS hexose transporter"/>
    <property type="match status" value="1"/>
</dbReference>
<evidence type="ECO:0000256" key="4">
    <source>
        <dbReference type="ARBA" id="ARBA00022692"/>
    </source>
</evidence>
<dbReference type="InterPro" id="IPR020846">
    <property type="entry name" value="MFS_dom"/>
</dbReference>
<feature type="transmembrane region" description="Helical" evidence="9">
    <location>
        <begin position="459"/>
        <end position="478"/>
    </location>
</feature>
<feature type="transmembrane region" description="Helical" evidence="9">
    <location>
        <begin position="37"/>
        <end position="56"/>
    </location>
</feature>